<dbReference type="GO" id="GO:0046872">
    <property type="term" value="F:metal ion binding"/>
    <property type="evidence" value="ECO:0007669"/>
    <property type="project" value="UniProtKB-KW"/>
</dbReference>
<comment type="subcellular location">
    <subcellularLocation>
        <location evidence="1">Fimbrium</location>
    </subcellularLocation>
</comment>
<dbReference type="InterPro" id="IPR011047">
    <property type="entry name" value="Quinoprotein_ADH-like_sf"/>
</dbReference>
<dbReference type="KEGG" id="kim:G3T16_04625"/>
<evidence type="ECO:0000313" key="10">
    <source>
        <dbReference type="Proteomes" id="UP000477680"/>
    </source>
</evidence>
<evidence type="ECO:0000256" key="7">
    <source>
        <dbReference type="SAM" id="MobiDB-lite"/>
    </source>
</evidence>
<evidence type="ECO:0000313" key="9">
    <source>
        <dbReference type="EMBL" id="QIB64777.1"/>
    </source>
</evidence>
<evidence type="ECO:0000256" key="2">
    <source>
        <dbReference type="ARBA" id="ARBA00008387"/>
    </source>
</evidence>
<evidence type="ECO:0000256" key="4">
    <source>
        <dbReference type="ARBA" id="ARBA00022723"/>
    </source>
</evidence>
<gene>
    <name evidence="9" type="ORF">G3T16_04625</name>
</gene>
<dbReference type="Proteomes" id="UP000477680">
    <property type="component" value="Chromosome"/>
</dbReference>
<evidence type="ECO:0000256" key="1">
    <source>
        <dbReference type="ARBA" id="ARBA00004561"/>
    </source>
</evidence>
<dbReference type="Pfam" id="PF05567">
    <property type="entry name" value="T4P_PilY1"/>
    <property type="match status" value="1"/>
</dbReference>
<organism evidence="9 10">
    <name type="scientific">Kineobactrum salinum</name>
    <dbReference type="NCBI Taxonomy" id="2708301"/>
    <lineage>
        <taxon>Bacteria</taxon>
        <taxon>Pseudomonadati</taxon>
        <taxon>Pseudomonadota</taxon>
        <taxon>Gammaproteobacteria</taxon>
        <taxon>Cellvibrionales</taxon>
        <taxon>Halieaceae</taxon>
        <taxon>Kineobactrum</taxon>
    </lineage>
</organism>
<keyword evidence="5" id="KW-0106">Calcium</keyword>
<feature type="domain" description="PilY1 beta-propeller" evidence="8">
    <location>
        <begin position="532"/>
        <end position="767"/>
    </location>
</feature>
<keyword evidence="3" id="KW-1029">Fimbrium biogenesis</keyword>
<dbReference type="AlphaFoldDB" id="A0A6C0U1B7"/>
<dbReference type="GO" id="GO:0009289">
    <property type="term" value="C:pilus"/>
    <property type="evidence" value="ECO:0007669"/>
    <property type="project" value="UniProtKB-SubCell"/>
</dbReference>
<dbReference type="Gene3D" id="3.40.50.410">
    <property type="entry name" value="von Willebrand factor, type A domain"/>
    <property type="match status" value="1"/>
</dbReference>
<comment type="similarity">
    <text evidence="2">Belongs to the PilY1 family.</text>
</comment>
<keyword evidence="4" id="KW-0479">Metal-binding</keyword>
<feature type="region of interest" description="Disordered" evidence="7">
    <location>
        <begin position="1"/>
        <end position="41"/>
    </location>
</feature>
<dbReference type="SUPFAM" id="SSF50998">
    <property type="entry name" value="Quinoprotein alcohol dehydrogenase-like"/>
    <property type="match status" value="1"/>
</dbReference>
<feature type="compositionally biased region" description="Basic and acidic residues" evidence="7">
    <location>
        <begin position="10"/>
        <end position="24"/>
    </location>
</feature>
<name>A0A6C0U1B7_9GAMM</name>
<evidence type="ECO:0000259" key="8">
    <source>
        <dbReference type="Pfam" id="PF05567"/>
    </source>
</evidence>
<proteinExistence type="inferred from homology"/>
<evidence type="ECO:0000256" key="6">
    <source>
        <dbReference type="ARBA" id="ARBA00023263"/>
    </source>
</evidence>
<accession>A0A6C0U1B7</accession>
<reference evidence="9 10" key="1">
    <citation type="submission" date="2020-02" db="EMBL/GenBank/DDBJ databases">
        <title>Genome sequencing for Kineobactrum sp. M2.</title>
        <authorList>
            <person name="Park S.-J."/>
        </authorList>
    </citation>
    <scope>NUCLEOTIDE SEQUENCE [LARGE SCALE GENOMIC DNA]</scope>
    <source>
        <strain evidence="9 10">M2</strain>
    </source>
</reference>
<dbReference type="RefSeq" id="WP_163494027.1">
    <property type="nucleotide sequence ID" value="NZ_CP048711.1"/>
</dbReference>
<sequence>MTLSNNDNGSNDRDPPHVECRDDVINGNPSNGPGVADGYARGNGVPNNAVFSAATPGESEVKWGNTSYTFYTAHYMDYRHDDSLVSRTRMEIAQEVVTGIILANPGIDFGLVEFNGNWSGTNHHGGRVIHRIIADMTEEQRSNVIDMVNSLTSAGSTPLCESSYEAYRYLSGQTLVYGHRMDGNRNPKGDYLPRDTLAESPLGTYTSPATDCAVTYVILMTDGEPQNDTHANNAIESLTGKTCGIYPAANQPNTKNCLPELAGYMATEDLDNDTTNGRQLAITYTVGFATDQDLLRDTAAAGKGEYYTANSADELTAAFQGAILSILGQESTLTSPAVAVDTFTRTQSRNEVFYAMFEPGESVDWPGNIKKLRLDIVDGEAVLVDKKDNAALDPETGFITVGASTFWSDADGPDVMKGGVGGLLAARDPATRLIYSNTGADGALETFNSTNMNREAFGLDTDEELFALFGPDIESQTDLDRELASGRGFAIDDDGTVSADARNWILGDILHSQPLVLSYGARTGFTAEDPDLRIIVGTNAGFLHMFGDVDGQEDWAFFPKELAPVLNQRRLDAISLEHVYGIDTSPVAYVQDLNNDGTIVTGDGDKVWLYFGLRRGGDAMYALDISDPDNPAFMWKIDPARSGFAELGLTWSAPVVTRIPGYRDAGGKPKPVLVFGAGYDLTKDLTGVATPDGVGRGLFIVDAETGELVWSVTPAANSLKNLQETGLQHAVPGNVTVLDSNGDTLADRMYFGDAGGNVWRVDLPGNALPDASQDDWQINKLAQLNGGTEATDRRFFNAPDVVRIRFNGKPVDAVLIGSGDRTNPNATDVDNRFYMLRDERTAPYDSSAPDASDCADMDPVTDFRCFMPVLDEDLYDITANLLSTGTDEEKAVAVEALQAANGWRIDLQHEGEKSLAKSLTLNGKVYIASFTPNTGLNPEDVCEPLAGLGRLYVVDLFSGNRNVIQLGPIIPDTPSVHFGEDDQIRLLLPPGTPAGDPDGDGDNDCIGGVCSTDEFFRPPYGTYWFQEEY</sequence>
<evidence type="ECO:0000256" key="5">
    <source>
        <dbReference type="ARBA" id="ARBA00022837"/>
    </source>
</evidence>
<dbReference type="InterPro" id="IPR036465">
    <property type="entry name" value="vWFA_dom_sf"/>
</dbReference>
<dbReference type="InterPro" id="IPR008707">
    <property type="entry name" value="B-propeller_PilY1"/>
</dbReference>
<protein>
    <recommendedName>
        <fullName evidence="8">PilY1 beta-propeller domain-containing protein</fullName>
    </recommendedName>
</protein>
<evidence type="ECO:0000256" key="3">
    <source>
        <dbReference type="ARBA" id="ARBA00022558"/>
    </source>
</evidence>
<keyword evidence="10" id="KW-1185">Reference proteome</keyword>
<keyword evidence="6" id="KW-0281">Fimbrium</keyword>
<dbReference type="EMBL" id="CP048711">
    <property type="protein sequence ID" value="QIB64777.1"/>
    <property type="molecule type" value="Genomic_DNA"/>
</dbReference>
<dbReference type="SUPFAM" id="SSF53300">
    <property type="entry name" value="vWA-like"/>
    <property type="match status" value="1"/>
</dbReference>